<evidence type="ECO:0000256" key="1">
    <source>
        <dbReference type="ARBA" id="ARBA00001933"/>
    </source>
</evidence>
<name>A0ABR4XB91_9MICO</name>
<keyword evidence="3" id="KW-0663">Pyridoxal phosphate</keyword>
<dbReference type="Pfam" id="PF01212">
    <property type="entry name" value="Beta_elim_lyase"/>
    <property type="match status" value="1"/>
</dbReference>
<reference evidence="5 6" key="1">
    <citation type="submission" date="2013-08" db="EMBL/GenBank/DDBJ databases">
        <title>The genome sequence of Knoellia flava.</title>
        <authorList>
            <person name="Zhu W."/>
            <person name="Wang G."/>
        </authorList>
    </citation>
    <scope>NUCLEOTIDE SEQUENCE [LARGE SCALE GENOMIC DNA]</scope>
    <source>
        <strain evidence="5 6">TL1</strain>
    </source>
</reference>
<sequence>MANQLGMRLHVEAGEEVIADSLAHVLRAELGAAAVLSGISSRSWAADRGRLVPSAPLALMSTGAGPYQVGTALIVVENTHNFGGGTVQPLEAIREVRAASREVGVAMHLDGARLWNAHVATGIPLADYGREFDTVSVCLSKGLGAPVGSVLVGSAERMAQARIWRKRFGGGMRQVGILAAAGLHALDHHIERLADDHARAARFAAAVGEVAPHVVTPDRVETNIVMLDLSQTRWAPAELVDAAGARGIRTYAAGPTGVRLVWHLDVDDAGTDAASEVFTDLLR</sequence>
<evidence type="ECO:0000313" key="6">
    <source>
        <dbReference type="Proteomes" id="UP000029990"/>
    </source>
</evidence>
<dbReference type="EMBL" id="AVPI01000066">
    <property type="protein sequence ID" value="KGN29130.1"/>
    <property type="molecule type" value="Genomic_DNA"/>
</dbReference>
<comment type="cofactor">
    <cofactor evidence="1">
        <name>pyridoxal 5'-phosphate</name>
        <dbReference type="ChEBI" id="CHEBI:597326"/>
    </cofactor>
</comment>
<evidence type="ECO:0000259" key="4">
    <source>
        <dbReference type="Pfam" id="PF01212"/>
    </source>
</evidence>
<comment type="similarity">
    <text evidence="2">Belongs to the threonine aldolase family.</text>
</comment>
<accession>A0ABR4XB91</accession>
<dbReference type="PANTHER" id="PTHR48097:SF9">
    <property type="entry name" value="L-THREONINE ALDOLASE"/>
    <property type="match status" value="1"/>
</dbReference>
<proteinExistence type="inferred from homology"/>
<dbReference type="InterPro" id="IPR023603">
    <property type="entry name" value="Low_specificity_L-TA-like"/>
</dbReference>
<dbReference type="Gene3D" id="3.40.640.10">
    <property type="entry name" value="Type I PLP-dependent aspartate aminotransferase-like (Major domain)"/>
    <property type="match status" value="1"/>
</dbReference>
<organism evidence="5 6">
    <name type="scientific">Knoellia flava TL1</name>
    <dbReference type="NCBI Taxonomy" id="1385518"/>
    <lineage>
        <taxon>Bacteria</taxon>
        <taxon>Bacillati</taxon>
        <taxon>Actinomycetota</taxon>
        <taxon>Actinomycetes</taxon>
        <taxon>Micrococcales</taxon>
        <taxon>Intrasporangiaceae</taxon>
        <taxon>Knoellia</taxon>
    </lineage>
</organism>
<dbReference type="SUPFAM" id="SSF53383">
    <property type="entry name" value="PLP-dependent transferases"/>
    <property type="match status" value="1"/>
</dbReference>
<dbReference type="Proteomes" id="UP000029990">
    <property type="component" value="Unassembled WGS sequence"/>
</dbReference>
<dbReference type="InterPro" id="IPR001597">
    <property type="entry name" value="ArAA_b-elim_lyase/Thr_aldolase"/>
</dbReference>
<dbReference type="PIRSF" id="PIRSF017617">
    <property type="entry name" value="Thr_aldolase"/>
    <property type="match status" value="1"/>
</dbReference>
<dbReference type="InterPro" id="IPR015424">
    <property type="entry name" value="PyrdxlP-dep_Trfase"/>
</dbReference>
<keyword evidence="6" id="KW-1185">Reference proteome</keyword>
<evidence type="ECO:0000313" key="5">
    <source>
        <dbReference type="EMBL" id="KGN29130.1"/>
    </source>
</evidence>
<dbReference type="InterPro" id="IPR015421">
    <property type="entry name" value="PyrdxlP-dep_Trfase_major"/>
</dbReference>
<dbReference type="InterPro" id="IPR015422">
    <property type="entry name" value="PyrdxlP-dep_Trfase_small"/>
</dbReference>
<evidence type="ECO:0000256" key="2">
    <source>
        <dbReference type="ARBA" id="ARBA00006966"/>
    </source>
</evidence>
<gene>
    <name evidence="5" type="ORF">N798_15450</name>
</gene>
<evidence type="ECO:0000256" key="3">
    <source>
        <dbReference type="ARBA" id="ARBA00022898"/>
    </source>
</evidence>
<dbReference type="PANTHER" id="PTHR48097">
    <property type="entry name" value="L-THREONINE ALDOLASE-RELATED"/>
    <property type="match status" value="1"/>
</dbReference>
<dbReference type="Gene3D" id="3.90.1150.10">
    <property type="entry name" value="Aspartate Aminotransferase, domain 1"/>
    <property type="match status" value="1"/>
</dbReference>
<feature type="domain" description="Aromatic amino acid beta-eliminating lyase/threonine aldolase" evidence="4">
    <location>
        <begin position="1"/>
        <end position="229"/>
    </location>
</feature>
<comment type="caution">
    <text evidence="5">The sequence shown here is derived from an EMBL/GenBank/DDBJ whole genome shotgun (WGS) entry which is preliminary data.</text>
</comment>
<dbReference type="NCBIfam" id="NF041359">
    <property type="entry name" value="GntG_guanitoxin"/>
    <property type="match status" value="1"/>
</dbReference>
<protein>
    <submittedName>
        <fullName evidence="5">Threonine aldolase</fullName>
    </submittedName>
</protein>